<evidence type="ECO:0000256" key="4">
    <source>
        <dbReference type="ARBA" id="ARBA00022737"/>
    </source>
</evidence>
<dbReference type="EMBL" id="OUUW01000001">
    <property type="protein sequence ID" value="SPP73122.1"/>
    <property type="molecule type" value="Genomic_DNA"/>
</dbReference>
<evidence type="ECO:0000256" key="5">
    <source>
        <dbReference type="ARBA" id="ARBA00022889"/>
    </source>
</evidence>
<keyword evidence="3" id="KW-0732">Signal</keyword>
<dbReference type="OMA" id="ICIAPEI"/>
<dbReference type="GO" id="GO:0050808">
    <property type="term" value="P:synapse organization"/>
    <property type="evidence" value="ECO:0007669"/>
    <property type="project" value="TreeGrafter"/>
</dbReference>
<evidence type="ECO:0000313" key="11">
    <source>
        <dbReference type="EMBL" id="SPP73122.1"/>
    </source>
</evidence>
<dbReference type="InterPro" id="IPR003598">
    <property type="entry name" value="Ig_sub2"/>
</dbReference>
<feature type="domain" description="Ig-like" evidence="10">
    <location>
        <begin position="190"/>
        <end position="287"/>
    </location>
</feature>
<keyword evidence="5" id="KW-0130">Cell adhesion</keyword>
<evidence type="ECO:0000313" key="12">
    <source>
        <dbReference type="Proteomes" id="UP000268350"/>
    </source>
</evidence>
<dbReference type="FunFam" id="2.60.40.10:FF:000017">
    <property type="entry name" value="Down syndrome cell adhesion molecule b"/>
    <property type="match status" value="3"/>
</dbReference>
<gene>
    <name evidence="11" type="ORF">DGUA_6G000542</name>
</gene>
<dbReference type="PROSITE" id="PS50835">
    <property type="entry name" value="IG_LIKE"/>
    <property type="match status" value="3"/>
</dbReference>
<dbReference type="GO" id="GO:0008046">
    <property type="term" value="F:axon guidance receptor activity"/>
    <property type="evidence" value="ECO:0007669"/>
    <property type="project" value="TreeGrafter"/>
</dbReference>
<keyword evidence="2" id="KW-0812">Transmembrane</keyword>
<dbReference type="AlphaFoldDB" id="A0A3B0J268"/>
<evidence type="ECO:0000256" key="3">
    <source>
        <dbReference type="ARBA" id="ARBA00022729"/>
    </source>
</evidence>
<feature type="domain" description="Ig-like" evidence="10">
    <location>
        <begin position="2"/>
        <end position="92"/>
    </location>
</feature>
<accession>A0A3B0J268</accession>
<dbReference type="GO" id="GO:0043025">
    <property type="term" value="C:neuronal cell body"/>
    <property type="evidence" value="ECO:0007669"/>
    <property type="project" value="TreeGrafter"/>
</dbReference>
<dbReference type="InterPro" id="IPR013783">
    <property type="entry name" value="Ig-like_fold"/>
</dbReference>
<dbReference type="GO" id="GO:0030424">
    <property type="term" value="C:axon"/>
    <property type="evidence" value="ECO:0007669"/>
    <property type="project" value="TreeGrafter"/>
</dbReference>
<dbReference type="STRING" id="7266.A0A3B0J268"/>
<feature type="domain" description="Ig-like" evidence="10">
    <location>
        <begin position="97"/>
        <end position="185"/>
    </location>
</feature>
<dbReference type="InterPro" id="IPR036179">
    <property type="entry name" value="Ig-like_dom_sf"/>
</dbReference>
<keyword evidence="6" id="KW-1133">Transmembrane helix</keyword>
<evidence type="ECO:0000256" key="9">
    <source>
        <dbReference type="ARBA" id="ARBA00023319"/>
    </source>
</evidence>
<organism evidence="11 12">
    <name type="scientific">Drosophila guanche</name>
    <name type="common">Fruit fly</name>
    <dbReference type="NCBI Taxonomy" id="7266"/>
    <lineage>
        <taxon>Eukaryota</taxon>
        <taxon>Metazoa</taxon>
        <taxon>Ecdysozoa</taxon>
        <taxon>Arthropoda</taxon>
        <taxon>Hexapoda</taxon>
        <taxon>Insecta</taxon>
        <taxon>Pterygota</taxon>
        <taxon>Neoptera</taxon>
        <taxon>Endopterygota</taxon>
        <taxon>Diptera</taxon>
        <taxon>Brachycera</taxon>
        <taxon>Muscomorpha</taxon>
        <taxon>Ephydroidea</taxon>
        <taxon>Drosophilidae</taxon>
        <taxon>Drosophila</taxon>
        <taxon>Sophophora</taxon>
    </lineage>
</organism>
<sequence>LPKLAPLPINSPLYVGDYYQLSCAVVHGDAPFNITWDYNGQPAGDLPGVTIMMHSRRSSSLNIESVQGGHAGVYTCRGANRAGETTAESHLSVKELPQMEQFHFNANGVNGGQAVRVMCMVTSGDLPIDIYWLKDSQPLLRSIYHKIDEYTLILSLRQTTISDSGNYTCVASNAAGNASRSSSLKVKEPPVLAPLLLSASICDVGDYVQLTCIASRGATPILFEWWLNGRQVHDHEGRDDVSAVQQATVGEHTSLLLIHRVQASHGGNYSCKASNQVGVAERQAKLTVN</sequence>
<dbReference type="InterPro" id="IPR007110">
    <property type="entry name" value="Ig-like_dom"/>
</dbReference>
<keyword evidence="4" id="KW-0677">Repeat</keyword>
<dbReference type="Proteomes" id="UP000268350">
    <property type="component" value="Unassembled WGS sequence"/>
</dbReference>
<dbReference type="GO" id="GO:0007156">
    <property type="term" value="P:homophilic cell adhesion via plasma membrane adhesion molecules"/>
    <property type="evidence" value="ECO:0007669"/>
    <property type="project" value="TreeGrafter"/>
</dbReference>
<evidence type="ECO:0000256" key="1">
    <source>
        <dbReference type="ARBA" id="ARBA00004167"/>
    </source>
</evidence>
<dbReference type="SUPFAM" id="SSF48726">
    <property type="entry name" value="Immunoglobulin"/>
    <property type="match status" value="3"/>
</dbReference>
<evidence type="ECO:0000256" key="2">
    <source>
        <dbReference type="ARBA" id="ARBA00022692"/>
    </source>
</evidence>
<dbReference type="SMART" id="SM00409">
    <property type="entry name" value="IG"/>
    <property type="match status" value="3"/>
</dbReference>
<dbReference type="Pfam" id="PF13927">
    <property type="entry name" value="Ig_3"/>
    <property type="match status" value="3"/>
</dbReference>
<dbReference type="InterPro" id="IPR003599">
    <property type="entry name" value="Ig_sub"/>
</dbReference>
<keyword evidence="12" id="KW-1185">Reference proteome</keyword>
<name>A0A3B0J268_DROGU</name>
<reference evidence="12" key="1">
    <citation type="submission" date="2018-01" db="EMBL/GenBank/DDBJ databases">
        <authorList>
            <person name="Alioto T."/>
            <person name="Alioto T."/>
        </authorList>
    </citation>
    <scope>NUCLEOTIDE SEQUENCE [LARGE SCALE GENOMIC DNA]</scope>
</reference>
<dbReference type="InterPro" id="IPR050958">
    <property type="entry name" value="Cell_Adh-Cytoskel_Orgn"/>
</dbReference>
<feature type="non-terminal residue" evidence="11">
    <location>
        <position position="289"/>
    </location>
</feature>
<evidence type="ECO:0000256" key="7">
    <source>
        <dbReference type="ARBA" id="ARBA00023136"/>
    </source>
</evidence>
<keyword evidence="9" id="KW-0393">Immunoglobulin domain</keyword>
<proteinExistence type="predicted"/>
<evidence type="ECO:0000259" key="10">
    <source>
        <dbReference type="PROSITE" id="PS50835"/>
    </source>
</evidence>
<dbReference type="PANTHER" id="PTHR45080">
    <property type="entry name" value="CONTACTIN 5"/>
    <property type="match status" value="1"/>
</dbReference>
<dbReference type="GO" id="GO:0005886">
    <property type="term" value="C:plasma membrane"/>
    <property type="evidence" value="ECO:0007669"/>
    <property type="project" value="TreeGrafter"/>
</dbReference>
<evidence type="ECO:0000256" key="8">
    <source>
        <dbReference type="ARBA" id="ARBA00023157"/>
    </source>
</evidence>
<keyword evidence="7" id="KW-0472">Membrane</keyword>
<feature type="non-terminal residue" evidence="11">
    <location>
        <position position="1"/>
    </location>
</feature>
<dbReference type="SMART" id="SM00408">
    <property type="entry name" value="IGc2"/>
    <property type="match status" value="3"/>
</dbReference>
<dbReference type="Gene3D" id="2.60.40.10">
    <property type="entry name" value="Immunoglobulins"/>
    <property type="match status" value="3"/>
</dbReference>
<keyword evidence="8" id="KW-1015">Disulfide bond</keyword>
<dbReference type="PANTHER" id="PTHR45080:SF8">
    <property type="entry name" value="IG-LIKE DOMAIN-CONTAINING PROTEIN"/>
    <property type="match status" value="1"/>
</dbReference>
<evidence type="ECO:0000256" key="6">
    <source>
        <dbReference type="ARBA" id="ARBA00022989"/>
    </source>
</evidence>
<protein>
    <submittedName>
        <fullName evidence="11">Blast:Titin</fullName>
    </submittedName>
</protein>
<comment type="subcellular location">
    <subcellularLocation>
        <location evidence="1">Membrane</location>
        <topology evidence="1">Single-pass membrane protein</topology>
    </subcellularLocation>
</comment>